<dbReference type="FunFam" id="3.40.50.720:FF:000304">
    <property type="entry name" value="UDP-glucose 4,6-dehydratase"/>
    <property type="match status" value="1"/>
</dbReference>
<sequence length="449" mass="50516">MVAPVSMGWNTAGQASLDTRFFVDDGLWRQAPIFTGQNSFTPLPEVKNILVTGGEGFIASWLVRHLVTKYPSYNVISFDKLDYCSSLNNSRMLESRPNFQFFHGDVTNDKDVLQCLRRHHIDTIFHLAAHTHVDLSFGNSYNFTRTNVLGTHILLESAIAVGTIKRFYHISTDEVYGEVERDAADLTEHSLPLPTNPYAASKAAAENYVTAYVKSFRLPAVIVRLNNVYGPHQYPEKIIPKFISLLQRRKPLWIHGDGLHTRRYLYAGDAADAFDTILHRGEIGQIYNVDSRDEIANLELASKLLRAFRVDDTAGWVEHTRDRPFNDRRYAVDGTKLRALGWKQRVPFDEGLAATVEWYAKFSQWWGPVDAILSPFPVVEGDNLLPATSKDTEAGRMADPILELHDQTLEKVETVVGARDDRVQADSNGNCESNGLHAGAKKRKVGEMA</sequence>
<evidence type="ECO:0000313" key="7">
    <source>
        <dbReference type="Proteomes" id="UP000308549"/>
    </source>
</evidence>
<dbReference type="InterPro" id="IPR005888">
    <property type="entry name" value="dTDP_Gluc_deHydtase"/>
</dbReference>
<evidence type="ECO:0000259" key="5">
    <source>
        <dbReference type="Pfam" id="PF16363"/>
    </source>
</evidence>
<dbReference type="Pfam" id="PF16363">
    <property type="entry name" value="GDP_Man_Dehyd"/>
    <property type="match status" value="1"/>
</dbReference>
<dbReference type="GO" id="GO:0009225">
    <property type="term" value="P:nucleotide-sugar metabolic process"/>
    <property type="evidence" value="ECO:0007669"/>
    <property type="project" value="InterPro"/>
</dbReference>
<dbReference type="EMBL" id="NAJL01000062">
    <property type="protein sequence ID" value="TKA22993.1"/>
    <property type="molecule type" value="Genomic_DNA"/>
</dbReference>
<accession>A0A4U0TM02</accession>
<dbReference type="CDD" id="cd05246">
    <property type="entry name" value="dTDP_GD_SDR_e"/>
    <property type="match status" value="1"/>
</dbReference>
<keyword evidence="3" id="KW-0456">Lyase</keyword>
<dbReference type="Gene3D" id="3.90.25.10">
    <property type="entry name" value="UDP-galactose 4-epimerase, domain 1"/>
    <property type="match status" value="1"/>
</dbReference>
<reference evidence="6 7" key="1">
    <citation type="submission" date="2017-03" db="EMBL/GenBank/DDBJ databases">
        <title>Genomes of endolithic fungi from Antarctica.</title>
        <authorList>
            <person name="Coleine C."/>
            <person name="Masonjones S."/>
            <person name="Stajich J.E."/>
        </authorList>
    </citation>
    <scope>NUCLEOTIDE SEQUENCE [LARGE SCALE GENOMIC DNA]</scope>
    <source>
        <strain evidence="6 7">CCFEE 6315</strain>
    </source>
</reference>
<dbReference type="InterPro" id="IPR036291">
    <property type="entry name" value="NAD(P)-bd_dom_sf"/>
</dbReference>
<dbReference type="Gene3D" id="3.40.50.720">
    <property type="entry name" value="NAD(P)-binding Rossmann-like Domain"/>
    <property type="match status" value="1"/>
</dbReference>
<dbReference type="OrthoDB" id="331544at2759"/>
<proteinExistence type="predicted"/>
<dbReference type="InterPro" id="IPR016040">
    <property type="entry name" value="NAD(P)-bd_dom"/>
</dbReference>
<dbReference type="PANTHER" id="PTHR43000">
    <property type="entry name" value="DTDP-D-GLUCOSE 4,6-DEHYDRATASE-RELATED"/>
    <property type="match status" value="1"/>
</dbReference>
<name>A0A4U0TM02_9PEZI</name>
<comment type="cofactor">
    <cofactor evidence="1">
        <name>NAD(+)</name>
        <dbReference type="ChEBI" id="CHEBI:57540"/>
    </cofactor>
</comment>
<feature type="region of interest" description="Disordered" evidence="4">
    <location>
        <begin position="424"/>
        <end position="449"/>
    </location>
</feature>
<evidence type="ECO:0000256" key="4">
    <source>
        <dbReference type="SAM" id="MobiDB-lite"/>
    </source>
</evidence>
<comment type="caution">
    <text evidence="6">The sequence shown here is derived from an EMBL/GenBank/DDBJ whole genome shotgun (WGS) entry which is preliminary data.</text>
</comment>
<evidence type="ECO:0000256" key="2">
    <source>
        <dbReference type="ARBA" id="ARBA00023027"/>
    </source>
</evidence>
<keyword evidence="2" id="KW-0520">NAD</keyword>
<dbReference type="AlphaFoldDB" id="A0A4U0TM02"/>
<dbReference type="Proteomes" id="UP000308549">
    <property type="component" value="Unassembled WGS sequence"/>
</dbReference>
<evidence type="ECO:0000256" key="3">
    <source>
        <dbReference type="ARBA" id="ARBA00023239"/>
    </source>
</evidence>
<dbReference type="GO" id="GO:0008460">
    <property type="term" value="F:dTDP-glucose 4,6-dehydratase activity"/>
    <property type="evidence" value="ECO:0007669"/>
    <property type="project" value="InterPro"/>
</dbReference>
<feature type="compositionally biased region" description="Basic residues" evidence="4">
    <location>
        <begin position="439"/>
        <end position="449"/>
    </location>
</feature>
<keyword evidence="7" id="KW-1185">Reference proteome</keyword>
<organism evidence="6 7">
    <name type="scientific">Salinomyces thailandicus</name>
    <dbReference type="NCBI Taxonomy" id="706561"/>
    <lineage>
        <taxon>Eukaryota</taxon>
        <taxon>Fungi</taxon>
        <taxon>Dikarya</taxon>
        <taxon>Ascomycota</taxon>
        <taxon>Pezizomycotina</taxon>
        <taxon>Dothideomycetes</taxon>
        <taxon>Dothideomycetidae</taxon>
        <taxon>Mycosphaerellales</taxon>
        <taxon>Teratosphaeriaceae</taxon>
        <taxon>Salinomyces</taxon>
    </lineage>
</organism>
<gene>
    <name evidence="6" type="ORF">B0A50_07211</name>
</gene>
<evidence type="ECO:0000256" key="1">
    <source>
        <dbReference type="ARBA" id="ARBA00001911"/>
    </source>
</evidence>
<evidence type="ECO:0000313" key="6">
    <source>
        <dbReference type="EMBL" id="TKA22993.1"/>
    </source>
</evidence>
<feature type="domain" description="NAD(P)-binding" evidence="5">
    <location>
        <begin position="50"/>
        <end position="353"/>
    </location>
</feature>
<protein>
    <recommendedName>
        <fullName evidence="5">NAD(P)-binding domain-containing protein</fullName>
    </recommendedName>
</protein>
<dbReference type="SUPFAM" id="SSF51735">
    <property type="entry name" value="NAD(P)-binding Rossmann-fold domains"/>
    <property type="match status" value="1"/>
</dbReference>